<protein>
    <submittedName>
        <fullName evidence="2">Uncharacterized protein</fullName>
    </submittedName>
</protein>
<gene>
    <name evidence="2" type="ORF">SAMEA3538468_02320</name>
</gene>
<name>A0ABY6WWG5_9ENTR</name>
<feature type="transmembrane region" description="Helical" evidence="1">
    <location>
        <begin position="210"/>
        <end position="230"/>
    </location>
</feature>
<feature type="transmembrane region" description="Helical" evidence="1">
    <location>
        <begin position="183"/>
        <end position="204"/>
    </location>
</feature>
<keyword evidence="1" id="KW-1133">Transmembrane helix</keyword>
<comment type="caution">
    <text evidence="2">The sequence shown here is derived from an EMBL/GenBank/DDBJ whole genome shotgun (WGS) entry which is preliminary data.</text>
</comment>
<evidence type="ECO:0000313" key="2">
    <source>
        <dbReference type="EMBL" id="VVJ75918.1"/>
    </source>
</evidence>
<dbReference type="Proteomes" id="UP000259400">
    <property type="component" value="Unassembled WGS sequence"/>
</dbReference>
<proteinExistence type="predicted"/>
<reference evidence="2 3" key="1">
    <citation type="submission" date="2019-09" db="EMBL/GenBank/DDBJ databases">
        <authorList>
            <consortium name="Pathogen Informatics"/>
        </authorList>
    </citation>
    <scope>NUCLEOTIDE SEQUENCE [LARGE SCALE GENOMIC DNA]</scope>
    <source>
        <strain evidence="2 3">EuSCAPE_IL010</strain>
    </source>
</reference>
<organism evidence="2 3">
    <name type="scientific">Klebsiella quasivariicola</name>
    <dbReference type="NCBI Taxonomy" id="2026240"/>
    <lineage>
        <taxon>Bacteria</taxon>
        <taxon>Pseudomonadati</taxon>
        <taxon>Pseudomonadota</taxon>
        <taxon>Gammaproteobacteria</taxon>
        <taxon>Enterobacterales</taxon>
        <taxon>Enterobacteriaceae</taxon>
        <taxon>Klebsiella/Raoultella group</taxon>
        <taxon>Klebsiella</taxon>
        <taxon>Klebsiella pneumoniae complex</taxon>
    </lineage>
</organism>
<evidence type="ECO:0000256" key="1">
    <source>
        <dbReference type="SAM" id="Phobius"/>
    </source>
</evidence>
<dbReference type="RefSeq" id="WP_087804684.1">
    <property type="nucleotide sequence ID" value="NZ_JBQKMN010000014.1"/>
</dbReference>
<keyword evidence="1" id="KW-0472">Membrane</keyword>
<accession>A0ABY6WWG5</accession>
<evidence type="ECO:0000313" key="3">
    <source>
        <dbReference type="Proteomes" id="UP000259400"/>
    </source>
</evidence>
<feature type="transmembrane region" description="Helical" evidence="1">
    <location>
        <begin position="83"/>
        <end position="104"/>
    </location>
</feature>
<keyword evidence="1" id="KW-0812">Transmembrane</keyword>
<feature type="transmembrane region" description="Helical" evidence="1">
    <location>
        <begin position="116"/>
        <end position="138"/>
    </location>
</feature>
<dbReference type="Pfam" id="PF24838">
    <property type="entry name" value="8xMP"/>
    <property type="match status" value="1"/>
</dbReference>
<dbReference type="EMBL" id="UJYZ02000008">
    <property type="protein sequence ID" value="VVJ75918.1"/>
    <property type="molecule type" value="Genomic_DNA"/>
</dbReference>
<keyword evidence="3" id="KW-1185">Reference proteome</keyword>
<feature type="transmembrane region" description="Helical" evidence="1">
    <location>
        <begin position="284"/>
        <end position="304"/>
    </location>
</feature>
<dbReference type="InterPro" id="IPR056918">
    <property type="entry name" value="8xMP"/>
</dbReference>
<sequence>MLNRGLTVLKSSSTEKKLDKKNKDKIVQTYFQEKTANLYIKKILNDPNKEFLTNRDLDALKESYDKAHDIRKFEIELYWKRTAYVWTLIASLITVTGVLLAAYYRLPPDSGGSNALLGLVASVAILGVLITIISSKIIRGGEYWQKNWEYHVSLLEPLFSGRIYSTLVNKKLKRHSISKLNSILYFLFLGVWLLLAEGIYFVVFPDTNKNNFFILLASFSTLVYITSYLIDLWTYRKPEKTQLSIAHWQVELQEKTTAISVESNKKNTSLNNTIRKIYFHTSSILKLTLLLIWIMISISFLYYIHYK</sequence>